<dbReference type="PANTHER" id="PTHR43884">
    <property type="entry name" value="ACYL-COA DEHYDROGENASE"/>
    <property type="match status" value="1"/>
</dbReference>
<dbReference type="InterPro" id="IPR036250">
    <property type="entry name" value="AcylCo_DH-like_C"/>
</dbReference>
<reference evidence="3" key="1">
    <citation type="journal article" date="2011" name="MBio">
        <title>Novel metabolic attributes of the genus Cyanothece, comprising a group of unicellular nitrogen-fixing Cyanobacteria.</title>
        <authorList>
            <person name="Bandyopadhyay A."/>
            <person name="Elvitigala T."/>
            <person name="Welsh E."/>
            <person name="Stockel J."/>
            <person name="Liberton M."/>
            <person name="Min H."/>
            <person name="Sherman L.A."/>
            <person name="Pakrasi H.B."/>
        </authorList>
    </citation>
    <scope>NUCLEOTIDE SEQUENCE [LARGE SCALE GENOMIC DNA]</scope>
    <source>
        <strain evidence="3">PCC 7822</strain>
    </source>
</reference>
<dbReference type="Proteomes" id="UP000008206">
    <property type="component" value="Chromosome"/>
</dbReference>
<dbReference type="SUPFAM" id="SSF47203">
    <property type="entry name" value="Acyl-CoA dehydrogenase C-terminal domain-like"/>
    <property type="match status" value="1"/>
</dbReference>
<dbReference type="InterPro" id="IPR009100">
    <property type="entry name" value="AcylCoA_DH/oxidase_NM_dom_sf"/>
</dbReference>
<proteinExistence type="predicted"/>
<dbReference type="GO" id="GO:0050660">
    <property type="term" value="F:flavin adenine dinucleotide binding"/>
    <property type="evidence" value="ECO:0007669"/>
    <property type="project" value="InterPro"/>
</dbReference>
<protein>
    <submittedName>
        <fullName evidence="2">Acyl-CoA dehydrogenase domain protein</fullName>
    </submittedName>
</protein>
<feature type="domain" description="Acyl-CoA dehydrogenase/oxidase N-terminal" evidence="1">
    <location>
        <begin position="12"/>
        <end position="120"/>
    </location>
</feature>
<dbReference type="GO" id="GO:0003995">
    <property type="term" value="F:acyl-CoA dehydrogenase activity"/>
    <property type="evidence" value="ECO:0007669"/>
    <property type="project" value="TreeGrafter"/>
</dbReference>
<dbReference type="Pfam" id="PF02771">
    <property type="entry name" value="Acyl-CoA_dh_N"/>
    <property type="match status" value="1"/>
</dbReference>
<dbReference type="eggNOG" id="COG1960">
    <property type="taxonomic scope" value="Bacteria"/>
</dbReference>
<dbReference type="HOGENOM" id="CLU_045511_1_0_3"/>
<evidence type="ECO:0000313" key="2">
    <source>
        <dbReference type="EMBL" id="ADN14054.1"/>
    </source>
</evidence>
<accession>E0UCI3</accession>
<evidence type="ECO:0000313" key="3">
    <source>
        <dbReference type="Proteomes" id="UP000008206"/>
    </source>
</evidence>
<dbReference type="OrthoDB" id="5365325at2"/>
<dbReference type="InterPro" id="IPR037069">
    <property type="entry name" value="AcylCoA_DH/ox_N_sf"/>
</dbReference>
<name>E0UCI3_GLOV7</name>
<gene>
    <name evidence="2" type="ordered locus">Cyan7822_2072</name>
</gene>
<sequence length="366" mass="39785">MQLEANLPLNSEEQLLQTAITYFQDIIAPQANLLDQSPQALKKALQGMGERGLLALRVPQEWGGAGVSELTYRHFQMLISRYSGALSFLQMQHQSAGSQLVASEHEALKQEYLPRMGSGEVLLGIGFSHLRRAGEPVMKATPVEGGYILSGIVPWVTGLGFFDDCIMAATLPDGQALYGVIPLREMDQPGGGQIRFSEAMELIVVGSTNTVRSELKQWFLAADRVVCIQPANAIQENDAKNVLHHGFFALGCAQAALDIVERVYYQKQLPFIAEAFNRLSDELETCRHKMLIATAIEGAFDDEGLPLRAWAINLAGRCARAAVAVSSGAANGLDHPAGRVYREALLFTVAGQTTAVMEATLEQLLC</sequence>
<dbReference type="EMBL" id="CP002198">
    <property type="protein sequence ID" value="ADN14054.1"/>
    <property type="molecule type" value="Genomic_DNA"/>
</dbReference>
<dbReference type="STRING" id="497965.Cyan7822_2072"/>
<dbReference type="AlphaFoldDB" id="E0UCI3"/>
<dbReference type="PANTHER" id="PTHR43884:SF12">
    <property type="entry name" value="ISOVALERYL-COA DEHYDROGENASE, MITOCHONDRIAL-RELATED"/>
    <property type="match status" value="1"/>
</dbReference>
<keyword evidence="3" id="KW-1185">Reference proteome</keyword>
<dbReference type="SUPFAM" id="SSF56645">
    <property type="entry name" value="Acyl-CoA dehydrogenase NM domain-like"/>
    <property type="match status" value="1"/>
</dbReference>
<dbReference type="Gene3D" id="1.10.540.10">
    <property type="entry name" value="Acyl-CoA dehydrogenase/oxidase, N-terminal domain"/>
    <property type="match status" value="1"/>
</dbReference>
<dbReference type="KEGG" id="cyj:Cyan7822_2072"/>
<dbReference type="RefSeq" id="WP_013322160.1">
    <property type="nucleotide sequence ID" value="NC_014501.1"/>
</dbReference>
<organism evidence="2 3">
    <name type="scientific">Gloeothece verrucosa (strain PCC 7822)</name>
    <name type="common">Cyanothece sp. (strain PCC 7822)</name>
    <dbReference type="NCBI Taxonomy" id="497965"/>
    <lineage>
        <taxon>Bacteria</taxon>
        <taxon>Bacillati</taxon>
        <taxon>Cyanobacteriota</taxon>
        <taxon>Cyanophyceae</taxon>
        <taxon>Oscillatoriophycideae</taxon>
        <taxon>Chroococcales</taxon>
        <taxon>Aphanothecaceae</taxon>
        <taxon>Gloeothece</taxon>
        <taxon>Gloeothece verrucosa</taxon>
    </lineage>
</organism>
<evidence type="ECO:0000259" key="1">
    <source>
        <dbReference type="Pfam" id="PF02771"/>
    </source>
</evidence>
<dbReference type="InterPro" id="IPR013786">
    <property type="entry name" value="AcylCoA_DH/ox_N"/>
</dbReference>